<dbReference type="EMBL" id="MLJW01000357">
    <property type="protein sequence ID" value="OIQ88804.1"/>
    <property type="molecule type" value="Genomic_DNA"/>
</dbReference>
<evidence type="ECO:0000256" key="1">
    <source>
        <dbReference type="ARBA" id="ARBA00022723"/>
    </source>
</evidence>
<keyword evidence="2 3" id="KW-0456">Lyase</keyword>
<dbReference type="PANTHER" id="PTHR33542">
    <property type="entry name" value="SIROHYDROCHLORIN FERROCHELATASE, CHLOROPLASTIC"/>
    <property type="match status" value="1"/>
</dbReference>
<dbReference type="CDD" id="cd03416">
    <property type="entry name" value="CbiX_SirB_N"/>
    <property type="match status" value="1"/>
</dbReference>
<dbReference type="Gene3D" id="3.40.50.1400">
    <property type="match status" value="2"/>
</dbReference>
<gene>
    <name evidence="3" type="primary">cbiX_6</name>
    <name evidence="3" type="ORF">GALL_293280</name>
</gene>
<dbReference type="Pfam" id="PF01903">
    <property type="entry name" value="CbiX"/>
    <property type="match status" value="2"/>
</dbReference>
<dbReference type="CDD" id="cd03414">
    <property type="entry name" value="CbiX_SirB_C"/>
    <property type="match status" value="1"/>
</dbReference>
<dbReference type="GO" id="GO:0046872">
    <property type="term" value="F:metal ion binding"/>
    <property type="evidence" value="ECO:0007669"/>
    <property type="project" value="UniProtKB-KW"/>
</dbReference>
<dbReference type="SUPFAM" id="SSF53800">
    <property type="entry name" value="Chelatase"/>
    <property type="match status" value="1"/>
</dbReference>
<comment type="caution">
    <text evidence="3">The sequence shown here is derived from an EMBL/GenBank/DDBJ whole genome shotgun (WGS) entry which is preliminary data.</text>
</comment>
<evidence type="ECO:0000313" key="3">
    <source>
        <dbReference type="EMBL" id="OIQ88804.1"/>
    </source>
</evidence>
<sequence length="288" mass="32831">MNETILLIGHGSREPSGNQEIELFAEQWSARQPQRRLEVCFIEFAEVMIEAGLDRAARHGGRVIVVPLILNAAGHVKMEIPEHIEHARLRNPQVEFIYCHHLGACEEILAILKRNLRKALAKLDMPDPRNTGVILLGRGSSDRVANGEVAKMARWLYEEGEHPLVDIAFTGITHPRLESVVLRQSKLDMRQIVVLPFYLFTGTLIERIRRQVTRLQAQYPQIHFALADYFGFEEEIYDLLEQRIREATDLAAPKMMECDGCKYREFAADHGHGHNHDDHSHPLTVVAA</sequence>
<proteinExistence type="predicted"/>
<organism evidence="3">
    <name type="scientific">mine drainage metagenome</name>
    <dbReference type="NCBI Taxonomy" id="410659"/>
    <lineage>
        <taxon>unclassified sequences</taxon>
        <taxon>metagenomes</taxon>
        <taxon>ecological metagenomes</taxon>
    </lineage>
</organism>
<name>A0A1J5R9L7_9ZZZZ</name>
<dbReference type="AlphaFoldDB" id="A0A1J5R9L7"/>
<dbReference type="GO" id="GO:0016852">
    <property type="term" value="F:sirohydrochlorin cobaltochelatase activity"/>
    <property type="evidence" value="ECO:0007669"/>
    <property type="project" value="UniProtKB-EC"/>
</dbReference>
<keyword evidence="1" id="KW-0479">Metal-binding</keyword>
<accession>A0A1J5R9L7</accession>
<reference evidence="3" key="1">
    <citation type="submission" date="2016-10" db="EMBL/GenBank/DDBJ databases">
        <title>Sequence of Gallionella enrichment culture.</title>
        <authorList>
            <person name="Poehlein A."/>
            <person name="Muehling M."/>
            <person name="Daniel R."/>
        </authorList>
    </citation>
    <scope>NUCLEOTIDE SEQUENCE</scope>
</reference>
<dbReference type="EC" id="4.99.1.3" evidence="3"/>
<evidence type="ECO:0000256" key="2">
    <source>
        <dbReference type="ARBA" id="ARBA00023239"/>
    </source>
</evidence>
<dbReference type="InterPro" id="IPR002762">
    <property type="entry name" value="CbiX-like"/>
</dbReference>
<dbReference type="InterPro" id="IPR050963">
    <property type="entry name" value="Sirohydro_Cobaltochel/CbiX"/>
</dbReference>
<protein>
    <submittedName>
        <fullName evidence="3">Sirohydrochlorin cobaltochelatase</fullName>
        <ecNumber evidence="3">4.99.1.3</ecNumber>
    </submittedName>
</protein>
<dbReference type="PANTHER" id="PTHR33542:SF3">
    <property type="entry name" value="SIROHYDROCHLORIN FERROCHELATASE, CHLOROPLASTIC"/>
    <property type="match status" value="1"/>
</dbReference>